<evidence type="ECO:0000256" key="5">
    <source>
        <dbReference type="ARBA" id="ARBA00023180"/>
    </source>
</evidence>
<dbReference type="Gene3D" id="2.70.50.70">
    <property type="match status" value="1"/>
</dbReference>
<dbReference type="OrthoDB" id="2525337at2759"/>
<dbReference type="PANTHER" id="PTHR33353">
    <property type="entry name" value="PUTATIVE (AFU_ORTHOLOGUE AFUA_1G12560)-RELATED"/>
    <property type="match status" value="1"/>
</dbReference>
<dbReference type="Proteomes" id="UP000443090">
    <property type="component" value="Unassembled WGS sequence"/>
</dbReference>
<keyword evidence="6" id="KW-0624">Polysaccharide degradation</keyword>
<evidence type="ECO:0000256" key="7">
    <source>
        <dbReference type="SAM" id="MobiDB-lite"/>
    </source>
</evidence>
<sequence length="163" mass="17389">MKTISLLSSFIVAAGLAPSHGMWQRLNVNGTDQGQLVGINPPAVNNPIHFVTGSSIACNTGLVSPLSNTVLTIPAGAKVSAWFEHVLGGAQNSTDADNPIASSHKGPITVYLSLQSIRNQNGTFADQCSSLEVYMLRQQETTTAIRGSRPRSRDWMTRLGNGR</sequence>
<gene>
    <name evidence="10" type="ORF">LOCC1_G003530</name>
</gene>
<comment type="subcellular location">
    <subcellularLocation>
        <location evidence="2 6">Secreted</location>
    </subcellularLocation>
</comment>
<keyword evidence="11" id="KW-1185">Reference proteome</keyword>
<comment type="caution">
    <text evidence="10">The sequence shown here is derived from an EMBL/GenBank/DDBJ whole genome shotgun (WGS) entry which is preliminary data.</text>
</comment>
<dbReference type="EC" id="1.14.99.56" evidence="6"/>
<dbReference type="Pfam" id="PF03443">
    <property type="entry name" value="AA9"/>
    <property type="match status" value="1"/>
</dbReference>
<dbReference type="InterPro" id="IPR005103">
    <property type="entry name" value="AA9_LPMO"/>
</dbReference>
<feature type="region of interest" description="Disordered" evidence="7">
    <location>
        <begin position="144"/>
        <end position="163"/>
    </location>
</feature>
<keyword evidence="5" id="KW-0325">Glycoprotein</keyword>
<evidence type="ECO:0000256" key="4">
    <source>
        <dbReference type="ARBA" id="ARBA00023157"/>
    </source>
</evidence>
<dbReference type="GO" id="GO:0005576">
    <property type="term" value="C:extracellular region"/>
    <property type="evidence" value="ECO:0007669"/>
    <property type="project" value="UniProtKB-SubCell"/>
</dbReference>
<proteinExistence type="predicted"/>
<accession>A0A8H8UHA8</accession>
<dbReference type="EMBL" id="QGMI01000259">
    <property type="protein sequence ID" value="TVY43903.1"/>
    <property type="molecule type" value="Genomic_DNA"/>
</dbReference>
<feature type="signal peptide" evidence="8">
    <location>
        <begin position="1"/>
        <end position="21"/>
    </location>
</feature>
<feature type="chain" id="PRO_5034508867" description="AA9 family lytic polysaccharide monooxygenase" evidence="8">
    <location>
        <begin position="22"/>
        <end position="163"/>
    </location>
</feature>
<dbReference type="PANTHER" id="PTHR33353:SF13">
    <property type="entry name" value="ENDOGLUCANASE II"/>
    <property type="match status" value="1"/>
</dbReference>
<protein>
    <recommendedName>
        <fullName evidence="6">AA9 family lytic polysaccharide monooxygenase</fullName>
        <ecNumber evidence="6">1.14.99.56</ecNumber>
    </recommendedName>
    <alternativeName>
        <fullName evidence="6">Endo-beta-1,4-glucanase</fullName>
    </alternativeName>
    <alternativeName>
        <fullName evidence="6">Glycosyl hydrolase 61 family protein</fullName>
    </alternativeName>
</protein>
<feature type="domain" description="Auxiliary Activity family 9 catalytic" evidence="9">
    <location>
        <begin position="20"/>
        <end position="115"/>
    </location>
</feature>
<evidence type="ECO:0000256" key="2">
    <source>
        <dbReference type="ARBA" id="ARBA00004613"/>
    </source>
</evidence>
<name>A0A8H8UHA8_9HELO</name>
<comment type="domain">
    <text evidence="6">Has a modular structure: an endo-beta-1,4-glucanase catalytic module at the N-terminus, a linker rich in serines and threonines, and a C-terminal carbohydrate-binding module (CBM).</text>
</comment>
<evidence type="ECO:0000259" key="9">
    <source>
        <dbReference type="Pfam" id="PF03443"/>
    </source>
</evidence>
<evidence type="ECO:0000313" key="11">
    <source>
        <dbReference type="Proteomes" id="UP000443090"/>
    </source>
</evidence>
<evidence type="ECO:0000256" key="3">
    <source>
        <dbReference type="ARBA" id="ARBA00022525"/>
    </source>
</evidence>
<keyword evidence="6" id="KW-0136">Cellulose degradation</keyword>
<dbReference type="GO" id="GO:0030245">
    <property type="term" value="P:cellulose catabolic process"/>
    <property type="evidence" value="ECO:0007669"/>
    <property type="project" value="UniProtKB-UniRule"/>
</dbReference>
<dbReference type="GO" id="GO:0008810">
    <property type="term" value="F:cellulase activity"/>
    <property type="evidence" value="ECO:0007669"/>
    <property type="project" value="UniProtKB-UniRule"/>
</dbReference>
<evidence type="ECO:0000256" key="8">
    <source>
        <dbReference type="SAM" id="SignalP"/>
    </source>
</evidence>
<evidence type="ECO:0000313" key="10">
    <source>
        <dbReference type="EMBL" id="TVY43903.1"/>
    </source>
</evidence>
<evidence type="ECO:0000256" key="6">
    <source>
        <dbReference type="RuleBase" id="RU368122"/>
    </source>
</evidence>
<dbReference type="GO" id="GO:0030248">
    <property type="term" value="F:cellulose binding"/>
    <property type="evidence" value="ECO:0007669"/>
    <property type="project" value="UniProtKB-UniRule"/>
</dbReference>
<evidence type="ECO:0000256" key="1">
    <source>
        <dbReference type="ARBA" id="ARBA00001973"/>
    </source>
</evidence>
<comment type="function">
    <text evidence="6">Lytic polysaccharide monooxygenase (LMPO) that depolymerizes crystalline and amorphous polysaccharides via the oxidation of scissile alpha- or beta-(1-4)-glycosidic bonds, yielding C1 and/or C4 oxidation products. Catalysis by LPMOs requires the reduction of the active-site copper from Cu(II) to Cu(I) by a reducing agent and H(2)O(2) or O(2) as a cosubstrate.</text>
</comment>
<reference evidence="10 11" key="1">
    <citation type="submission" date="2018-05" db="EMBL/GenBank/DDBJ databases">
        <title>Genome sequencing and assembly of the regulated plant pathogen Lachnellula willkommii and related sister species for the development of diagnostic species identification markers.</title>
        <authorList>
            <person name="Giroux E."/>
            <person name="Bilodeau G."/>
        </authorList>
    </citation>
    <scope>NUCLEOTIDE SEQUENCE [LARGE SCALE GENOMIC DNA]</scope>
    <source>
        <strain evidence="10 11">CBS 160.35</strain>
    </source>
</reference>
<keyword evidence="8" id="KW-0732">Signal</keyword>
<comment type="cofactor">
    <cofactor evidence="1">
        <name>Cu(2+)</name>
        <dbReference type="ChEBI" id="CHEBI:29036"/>
    </cofactor>
</comment>
<comment type="catalytic activity">
    <reaction evidence="6">
        <text>[(1-&gt;4)-beta-D-glucosyl]n+m + reduced acceptor + O2 = 4-dehydro-beta-D-glucosyl-[(1-&gt;4)-beta-D-glucosyl]n-1 + [(1-&gt;4)-beta-D-glucosyl]m + acceptor + H2O.</text>
        <dbReference type="EC" id="1.14.99.56"/>
    </reaction>
</comment>
<keyword evidence="4 6" id="KW-1015">Disulfide bond</keyword>
<keyword evidence="3 6" id="KW-0964">Secreted</keyword>
<dbReference type="AlphaFoldDB" id="A0A8H8UHA8"/>
<organism evidence="10 11">
    <name type="scientific">Lachnellula occidentalis</name>
    <dbReference type="NCBI Taxonomy" id="215460"/>
    <lineage>
        <taxon>Eukaryota</taxon>
        <taxon>Fungi</taxon>
        <taxon>Dikarya</taxon>
        <taxon>Ascomycota</taxon>
        <taxon>Pezizomycotina</taxon>
        <taxon>Leotiomycetes</taxon>
        <taxon>Helotiales</taxon>
        <taxon>Lachnaceae</taxon>
        <taxon>Lachnellula</taxon>
    </lineage>
</organism>
<dbReference type="InterPro" id="IPR049892">
    <property type="entry name" value="AA9"/>
</dbReference>
<keyword evidence="6" id="KW-0119">Carbohydrate metabolism</keyword>